<dbReference type="SUPFAM" id="SSF50494">
    <property type="entry name" value="Trypsin-like serine proteases"/>
    <property type="match status" value="1"/>
</dbReference>
<feature type="signal peptide" evidence="2">
    <location>
        <begin position="1"/>
        <end position="23"/>
    </location>
</feature>
<feature type="compositionally biased region" description="Low complexity" evidence="1">
    <location>
        <begin position="249"/>
        <end position="263"/>
    </location>
</feature>
<feature type="chain" id="PRO_5015971647" evidence="2">
    <location>
        <begin position="24"/>
        <end position="541"/>
    </location>
</feature>
<keyword evidence="2" id="KW-0732">Signal</keyword>
<dbReference type="InterPro" id="IPR009003">
    <property type="entry name" value="Peptidase_S1_PA"/>
</dbReference>
<feature type="region of interest" description="Disordered" evidence="1">
    <location>
        <begin position="238"/>
        <end position="264"/>
    </location>
</feature>
<keyword evidence="3" id="KW-0378">Hydrolase</keyword>
<evidence type="ECO:0000256" key="2">
    <source>
        <dbReference type="SAM" id="SignalP"/>
    </source>
</evidence>
<gene>
    <name evidence="3" type="ORF">DM194_11780</name>
</gene>
<dbReference type="AlphaFoldDB" id="A0A2U9S5P3"/>
<feature type="compositionally biased region" description="Basic and acidic residues" evidence="1">
    <location>
        <begin position="492"/>
        <end position="507"/>
    </location>
</feature>
<evidence type="ECO:0000256" key="1">
    <source>
        <dbReference type="SAM" id="MobiDB-lite"/>
    </source>
</evidence>
<proteinExistence type="predicted"/>
<evidence type="ECO:0000313" key="3">
    <source>
        <dbReference type="EMBL" id="AWU94880.1"/>
    </source>
</evidence>
<protein>
    <submittedName>
        <fullName evidence="3">Serine protease</fullName>
    </submittedName>
</protein>
<keyword evidence="4" id="KW-1185">Reference proteome</keyword>
<keyword evidence="3" id="KW-0645">Protease</keyword>
<sequence>MMSFPRPFAAASLLLLGLLPAGCGGMAPPPQGGRTAPPVAAGTTAPLRFGELAIGSMRRGMQIGRYVWGIDCAPPYDDVYWTSGVNMRRGSTFEERFSEVMTAAGFDVVGRPGGPDSPDGNRSRARFTVQGDLRDVQLELCNRVNWLTGSSKGSSGTGSVRVEWTVYDTRGGGLVHRIVTTGATTQERGVPQGDTLLVEEAFAAAVEALAADAGFRALLSGGALPAPAALPAAMVSTPAPAGSGPVPLTPETSSPTPALASPALSPPSLPAGRLLLRSGGGSGRAASARVTVGGSAGVFHGLVIGQTDVAGEVQSVLLAPLPGSDPTVTVRPARGVELTGWVVGRDAASGLALVRVPARLTALPLRTRSLRVSEPVRAIPGGRGKEVAGIVGGLQAGESRGATLIQADLGSAALFTAVTEAGDPLLDGDGMLAGVAPSTGRSVATPAGLVEFLAIGPLLDRLGADPVGLDPVGLDPAGQYPAGSGATSPPSKQDRLDRNRAREIERKRQGRGKPSDAWADPWAEDWELDGDVLDGDRAPPT</sequence>
<evidence type="ECO:0000313" key="4">
    <source>
        <dbReference type="Proteomes" id="UP000249605"/>
    </source>
</evidence>
<dbReference type="Proteomes" id="UP000249605">
    <property type="component" value="Chromosome"/>
</dbReference>
<dbReference type="GO" id="GO:0006508">
    <property type="term" value="P:proteolysis"/>
    <property type="evidence" value="ECO:0007669"/>
    <property type="project" value="UniProtKB-KW"/>
</dbReference>
<dbReference type="GO" id="GO:0008233">
    <property type="term" value="F:peptidase activity"/>
    <property type="evidence" value="ECO:0007669"/>
    <property type="project" value="UniProtKB-KW"/>
</dbReference>
<name>A0A2U9S5P3_9PROT</name>
<dbReference type="EMBL" id="CP029829">
    <property type="protein sequence ID" value="AWU94880.1"/>
    <property type="molecule type" value="Genomic_DNA"/>
</dbReference>
<dbReference type="KEGG" id="azm:DM194_11780"/>
<reference evidence="3 4" key="1">
    <citation type="journal article" date="2019" name="Int. J. Syst. Evol. Microbiol.">
        <title>Azospirillum ramasamyi sp. nov., a novel diazotrophic bacterium isolated from fermented bovine products.</title>
        <authorList>
            <person name="Anandham R."/>
            <person name="Heo J."/>
            <person name="Krishnamoorthy R."/>
            <person name="SenthilKumar M."/>
            <person name="Gopal N.O."/>
            <person name="Kim S.J."/>
            <person name="Kwon S.W."/>
        </authorList>
    </citation>
    <scope>NUCLEOTIDE SEQUENCE [LARGE SCALE GENOMIC DNA]</scope>
    <source>
        <strain evidence="3 4">M2T2B2</strain>
    </source>
</reference>
<feature type="compositionally biased region" description="Acidic residues" evidence="1">
    <location>
        <begin position="522"/>
        <end position="533"/>
    </location>
</feature>
<organism evidence="3 4">
    <name type="scientific">Azospirillum ramasamyi</name>
    <dbReference type="NCBI Taxonomy" id="682998"/>
    <lineage>
        <taxon>Bacteria</taxon>
        <taxon>Pseudomonadati</taxon>
        <taxon>Pseudomonadota</taxon>
        <taxon>Alphaproteobacteria</taxon>
        <taxon>Rhodospirillales</taxon>
        <taxon>Azospirillaceae</taxon>
        <taxon>Azospirillum</taxon>
    </lineage>
</organism>
<dbReference type="OrthoDB" id="7355124at2"/>
<feature type="region of interest" description="Disordered" evidence="1">
    <location>
        <begin position="473"/>
        <end position="541"/>
    </location>
</feature>
<accession>A0A2U9S5P3</accession>